<feature type="compositionally biased region" description="Basic and acidic residues" evidence="1">
    <location>
        <begin position="128"/>
        <end position="142"/>
    </location>
</feature>
<sequence>MDRGGKVTRRNPTGRAPVETGQGSRRTSRASRGAGRGGRSQTVSDGHVNIESENYWSHEDSTYQLETEPVETPYEGDDDDVSNEEEGNDSLARIEALLQRYRREREERRERRGRRAEQPSGGASRGRSHGDSRAHIEPHGGRGDGGPIIRISKYIKEARDLGCKPFDGTGDISILI</sequence>
<evidence type="ECO:0000256" key="1">
    <source>
        <dbReference type="SAM" id="MobiDB-lite"/>
    </source>
</evidence>
<feature type="region of interest" description="Disordered" evidence="1">
    <location>
        <begin position="1"/>
        <end position="92"/>
    </location>
</feature>
<accession>A0AAV0FQF9</accession>
<protein>
    <submittedName>
        <fullName evidence="2">Uncharacterized protein</fullName>
    </submittedName>
</protein>
<evidence type="ECO:0000313" key="3">
    <source>
        <dbReference type="Proteomes" id="UP001152523"/>
    </source>
</evidence>
<feature type="compositionally biased region" description="Low complexity" evidence="1">
    <location>
        <begin position="20"/>
        <end position="33"/>
    </location>
</feature>
<gene>
    <name evidence="2" type="ORF">CEPIT_LOCUS35985</name>
</gene>
<evidence type="ECO:0000313" key="2">
    <source>
        <dbReference type="EMBL" id="CAH9137391.1"/>
    </source>
</evidence>
<feature type="region of interest" description="Disordered" evidence="1">
    <location>
        <begin position="104"/>
        <end position="148"/>
    </location>
</feature>
<feature type="compositionally biased region" description="Acidic residues" evidence="1">
    <location>
        <begin position="74"/>
        <end position="88"/>
    </location>
</feature>
<dbReference type="EMBL" id="CAMAPF010001000">
    <property type="protein sequence ID" value="CAH9137391.1"/>
    <property type="molecule type" value="Genomic_DNA"/>
</dbReference>
<proteinExistence type="predicted"/>
<reference evidence="2" key="1">
    <citation type="submission" date="2022-07" db="EMBL/GenBank/DDBJ databases">
        <authorList>
            <person name="Macas J."/>
            <person name="Novak P."/>
            <person name="Neumann P."/>
        </authorList>
    </citation>
    <scope>NUCLEOTIDE SEQUENCE</scope>
</reference>
<dbReference type="Proteomes" id="UP001152523">
    <property type="component" value="Unassembled WGS sequence"/>
</dbReference>
<organism evidence="2 3">
    <name type="scientific">Cuscuta epithymum</name>
    <dbReference type="NCBI Taxonomy" id="186058"/>
    <lineage>
        <taxon>Eukaryota</taxon>
        <taxon>Viridiplantae</taxon>
        <taxon>Streptophyta</taxon>
        <taxon>Embryophyta</taxon>
        <taxon>Tracheophyta</taxon>
        <taxon>Spermatophyta</taxon>
        <taxon>Magnoliopsida</taxon>
        <taxon>eudicotyledons</taxon>
        <taxon>Gunneridae</taxon>
        <taxon>Pentapetalae</taxon>
        <taxon>asterids</taxon>
        <taxon>lamiids</taxon>
        <taxon>Solanales</taxon>
        <taxon>Convolvulaceae</taxon>
        <taxon>Cuscuteae</taxon>
        <taxon>Cuscuta</taxon>
        <taxon>Cuscuta subgen. Cuscuta</taxon>
    </lineage>
</organism>
<keyword evidence="3" id="KW-1185">Reference proteome</keyword>
<comment type="caution">
    <text evidence="2">The sequence shown here is derived from an EMBL/GenBank/DDBJ whole genome shotgun (WGS) entry which is preliminary data.</text>
</comment>
<dbReference type="AlphaFoldDB" id="A0AAV0FQF9"/>
<name>A0AAV0FQF9_9ASTE</name>